<dbReference type="Proteomes" id="UP001140949">
    <property type="component" value="Unassembled WGS sequence"/>
</dbReference>
<protein>
    <submittedName>
        <fullName evidence="2">Mitogen-activated protein kinase kinase kinase NPK1-like isoform X1</fullName>
    </submittedName>
</protein>
<dbReference type="AlphaFoldDB" id="A0AAX6G701"/>
<gene>
    <name evidence="2" type="ORF">M6B38_381910</name>
</gene>
<comment type="caution">
    <text evidence="2">The sequence shown here is derived from an EMBL/GenBank/DDBJ whole genome shotgun (WGS) entry which is preliminary data.</text>
</comment>
<dbReference type="EMBL" id="JANAVB010021999">
    <property type="protein sequence ID" value="KAJ6824514.1"/>
    <property type="molecule type" value="Genomic_DNA"/>
</dbReference>
<evidence type="ECO:0000256" key="1">
    <source>
        <dbReference type="SAM" id="MobiDB-lite"/>
    </source>
</evidence>
<keyword evidence="2" id="KW-0808">Transferase</keyword>
<evidence type="ECO:0000313" key="3">
    <source>
        <dbReference type="Proteomes" id="UP001140949"/>
    </source>
</evidence>
<sequence>MEEIGSCLRKLRVRLGLGLGYLQRPLFPSPIEKESAPSVRWRRGGVDRVRHVRPCLHGHEPRFRRATSGQTSLDRSEQRIEGESPSPYKRTRGRSESSQEPLPPEYCCYKEVYKTIVTGP</sequence>
<keyword evidence="3" id="KW-1185">Reference proteome</keyword>
<reference evidence="2" key="2">
    <citation type="submission" date="2023-04" db="EMBL/GenBank/DDBJ databases">
        <authorList>
            <person name="Bruccoleri R.E."/>
            <person name="Oakeley E.J."/>
            <person name="Faust A.-M."/>
            <person name="Dessus-Babus S."/>
            <person name="Altorfer M."/>
            <person name="Burckhardt D."/>
            <person name="Oertli M."/>
            <person name="Naumann U."/>
            <person name="Petersen F."/>
            <person name="Wong J."/>
        </authorList>
    </citation>
    <scope>NUCLEOTIDE SEQUENCE</scope>
    <source>
        <strain evidence="2">GSM-AAB239-AS_SAM_17_03QT</strain>
        <tissue evidence="2">Leaf</tissue>
    </source>
</reference>
<evidence type="ECO:0000313" key="2">
    <source>
        <dbReference type="EMBL" id="KAJ6824514.1"/>
    </source>
</evidence>
<keyword evidence="2" id="KW-0418">Kinase</keyword>
<dbReference type="GO" id="GO:0016301">
    <property type="term" value="F:kinase activity"/>
    <property type="evidence" value="ECO:0007669"/>
    <property type="project" value="UniProtKB-KW"/>
</dbReference>
<reference evidence="2" key="1">
    <citation type="journal article" date="2023" name="GigaByte">
        <title>Genome assembly of the bearded iris, Iris pallida Lam.</title>
        <authorList>
            <person name="Bruccoleri R.E."/>
            <person name="Oakeley E.J."/>
            <person name="Faust A.M.E."/>
            <person name="Altorfer M."/>
            <person name="Dessus-Babus S."/>
            <person name="Burckhardt D."/>
            <person name="Oertli M."/>
            <person name="Naumann U."/>
            <person name="Petersen F."/>
            <person name="Wong J."/>
        </authorList>
    </citation>
    <scope>NUCLEOTIDE SEQUENCE</scope>
    <source>
        <strain evidence="2">GSM-AAB239-AS_SAM_17_03QT</strain>
    </source>
</reference>
<name>A0AAX6G701_IRIPA</name>
<accession>A0AAX6G701</accession>
<feature type="region of interest" description="Disordered" evidence="1">
    <location>
        <begin position="60"/>
        <end position="103"/>
    </location>
</feature>
<proteinExistence type="predicted"/>
<organism evidence="2 3">
    <name type="scientific">Iris pallida</name>
    <name type="common">Sweet iris</name>
    <dbReference type="NCBI Taxonomy" id="29817"/>
    <lineage>
        <taxon>Eukaryota</taxon>
        <taxon>Viridiplantae</taxon>
        <taxon>Streptophyta</taxon>
        <taxon>Embryophyta</taxon>
        <taxon>Tracheophyta</taxon>
        <taxon>Spermatophyta</taxon>
        <taxon>Magnoliopsida</taxon>
        <taxon>Liliopsida</taxon>
        <taxon>Asparagales</taxon>
        <taxon>Iridaceae</taxon>
        <taxon>Iridoideae</taxon>
        <taxon>Irideae</taxon>
        <taxon>Iris</taxon>
    </lineage>
</organism>